<keyword evidence="3" id="KW-1185">Reference proteome</keyword>
<organism evidence="2 3">
    <name type="scientific">Achlya hypogyna</name>
    <name type="common">Oomycete</name>
    <name type="synonym">Protoachlya hypogyna</name>
    <dbReference type="NCBI Taxonomy" id="1202772"/>
    <lineage>
        <taxon>Eukaryota</taxon>
        <taxon>Sar</taxon>
        <taxon>Stramenopiles</taxon>
        <taxon>Oomycota</taxon>
        <taxon>Saprolegniomycetes</taxon>
        <taxon>Saprolegniales</taxon>
        <taxon>Achlyaceae</taxon>
        <taxon>Achlya</taxon>
    </lineage>
</organism>
<comment type="caution">
    <text evidence="2">The sequence shown here is derived from an EMBL/GenBank/DDBJ whole genome shotgun (WGS) entry which is preliminary data.</text>
</comment>
<keyword evidence="1" id="KW-0812">Transmembrane</keyword>
<sequence>MGLWIGYVYLIWTLGASAWFLVLLGPSATNDHWWPHFTVHKTQTFLGDLFNTQLRLNQSGSYSLCDARFSTSKSYVSDVSPAMPRQVLQAPLAFDTVVTAMRKNSLNWNIRMFAHYCWVDVDRIYELSTTQRRATRCHVKYSANAGVYLEILLRNVDSASLLTDDFAVPLQVAIFEPMAATPRGLAWVNAMFHHTWLPVADEVAYWHASGLSYWQTQVTNYYQQGIQESIVIINALGHAQSVTIGQVAFTQRPLSEWTLAYAYNGFWNDLWQCQFNNYGLVRHSSNATDAAMATWESTVYGIVGNATVVDLVHSHLGIFGSIDVELVTAPEAVTALFTAFQTRMGQERIVPRQTLSLSTPCQGPGNDQT</sequence>
<keyword evidence="1" id="KW-0472">Membrane</keyword>
<evidence type="ECO:0000256" key="1">
    <source>
        <dbReference type="SAM" id="Phobius"/>
    </source>
</evidence>
<protein>
    <submittedName>
        <fullName evidence="2">Uncharacterized protein</fullName>
    </submittedName>
</protein>
<reference evidence="2 3" key="1">
    <citation type="journal article" date="2014" name="Genome Biol. Evol.">
        <title>The secreted proteins of Achlya hypogyna and Thraustotheca clavata identify the ancestral oomycete secretome and reveal gene acquisitions by horizontal gene transfer.</title>
        <authorList>
            <person name="Misner I."/>
            <person name="Blouin N."/>
            <person name="Leonard G."/>
            <person name="Richards T.A."/>
            <person name="Lane C.E."/>
        </authorList>
    </citation>
    <scope>NUCLEOTIDE SEQUENCE [LARGE SCALE GENOMIC DNA]</scope>
    <source>
        <strain evidence="2 3">ATCC 48635</strain>
    </source>
</reference>
<feature type="transmembrane region" description="Helical" evidence="1">
    <location>
        <begin position="6"/>
        <end position="24"/>
    </location>
</feature>
<dbReference type="AlphaFoldDB" id="A0A1V9YVJ0"/>
<accession>A0A1V9YVJ0</accession>
<keyword evidence="1" id="KW-1133">Transmembrane helix</keyword>
<proteinExistence type="predicted"/>
<evidence type="ECO:0000313" key="3">
    <source>
        <dbReference type="Proteomes" id="UP000243579"/>
    </source>
</evidence>
<name>A0A1V9YVJ0_ACHHY</name>
<gene>
    <name evidence="2" type="ORF">ACHHYP_06143</name>
</gene>
<evidence type="ECO:0000313" key="2">
    <source>
        <dbReference type="EMBL" id="OQR89657.1"/>
    </source>
</evidence>
<dbReference type="EMBL" id="JNBR01000764">
    <property type="protein sequence ID" value="OQR89657.1"/>
    <property type="molecule type" value="Genomic_DNA"/>
</dbReference>
<dbReference type="OrthoDB" id="77956at2759"/>
<dbReference type="Proteomes" id="UP000243579">
    <property type="component" value="Unassembled WGS sequence"/>
</dbReference>